<protein>
    <submittedName>
        <fullName evidence="2">Uncharacterized protein</fullName>
    </submittedName>
</protein>
<gene>
    <name evidence="2" type="ORF">CT19425_110241</name>
</gene>
<name>A0A375IG12_9BURK</name>
<evidence type="ECO:0000256" key="1">
    <source>
        <dbReference type="SAM" id="MobiDB-lite"/>
    </source>
</evidence>
<proteinExistence type="predicted"/>
<evidence type="ECO:0000313" key="2">
    <source>
        <dbReference type="EMBL" id="SPK73704.1"/>
    </source>
</evidence>
<accession>A0A375IG12</accession>
<feature type="region of interest" description="Disordered" evidence="1">
    <location>
        <begin position="74"/>
        <end position="97"/>
    </location>
</feature>
<sequence length="97" mass="10197">MSYSFSVRAATKDEAKTAVEVEFEKVVAGQPVHARDRAAVLANAYAVIDLLGDDDTKDISVTCGGYVSWQTAEPPESVPLTSASVSASAGYVSREAN</sequence>
<organism evidence="2 3">
    <name type="scientific">Cupriavidus taiwanensis</name>
    <dbReference type="NCBI Taxonomy" id="164546"/>
    <lineage>
        <taxon>Bacteria</taxon>
        <taxon>Pseudomonadati</taxon>
        <taxon>Pseudomonadota</taxon>
        <taxon>Betaproteobacteria</taxon>
        <taxon>Burkholderiales</taxon>
        <taxon>Burkholderiaceae</taxon>
        <taxon>Cupriavidus</taxon>
    </lineage>
</organism>
<evidence type="ECO:0000313" key="3">
    <source>
        <dbReference type="Proteomes" id="UP000255505"/>
    </source>
</evidence>
<reference evidence="2 3" key="1">
    <citation type="submission" date="2018-01" db="EMBL/GenBank/DDBJ databases">
        <authorList>
            <person name="Gaut B.S."/>
            <person name="Morton B.R."/>
            <person name="Clegg M.T."/>
            <person name="Duvall M.R."/>
        </authorList>
    </citation>
    <scope>NUCLEOTIDE SEQUENCE [LARGE SCALE GENOMIC DNA]</scope>
    <source>
        <strain evidence="2">Cupriavidus taiwanensis LMG 19425</strain>
    </source>
</reference>
<dbReference type="RefSeq" id="WP_115663186.1">
    <property type="nucleotide sequence ID" value="NZ_LT991976.1"/>
</dbReference>
<dbReference type="AlphaFoldDB" id="A0A375IG12"/>
<dbReference type="EMBL" id="LT991976">
    <property type="protein sequence ID" value="SPK73704.1"/>
    <property type="molecule type" value="Genomic_DNA"/>
</dbReference>
<dbReference type="Proteomes" id="UP000255505">
    <property type="component" value="Chromosome I"/>
</dbReference>